<dbReference type="NCBIfam" id="TIGR01850">
    <property type="entry name" value="argC"/>
    <property type="match status" value="1"/>
</dbReference>
<dbReference type="AlphaFoldDB" id="A0A1H3C175"/>
<evidence type="ECO:0000256" key="1">
    <source>
        <dbReference type="ARBA" id="ARBA00004862"/>
    </source>
</evidence>
<evidence type="ECO:0000256" key="3">
    <source>
        <dbReference type="ARBA" id="ARBA00022605"/>
    </source>
</evidence>
<dbReference type="InterPro" id="IPR050085">
    <property type="entry name" value="AGPR"/>
</dbReference>
<dbReference type="FunFam" id="3.30.360.10:FF:000014">
    <property type="entry name" value="N-acetyl-gamma-glutamyl-phosphate reductase"/>
    <property type="match status" value="1"/>
</dbReference>
<dbReference type="PANTHER" id="PTHR32338:SF10">
    <property type="entry name" value="N-ACETYL-GAMMA-GLUTAMYL-PHOSPHATE REDUCTASE, CHLOROPLASTIC-RELATED"/>
    <property type="match status" value="1"/>
</dbReference>
<dbReference type="OrthoDB" id="9801289at2"/>
<dbReference type="GO" id="GO:0051287">
    <property type="term" value="F:NAD binding"/>
    <property type="evidence" value="ECO:0007669"/>
    <property type="project" value="InterPro"/>
</dbReference>
<evidence type="ECO:0000256" key="8">
    <source>
        <dbReference type="PROSITE-ProRule" id="PRU10010"/>
    </source>
</evidence>
<evidence type="ECO:0000313" key="11">
    <source>
        <dbReference type="Proteomes" id="UP000199652"/>
    </source>
</evidence>
<sequence>MIKAAVVGGTGYAGQELLRILYRHPEVDVVSIGSRSYTNESFKKVYHNFQGISELSCENVPLEKLAERTDVIFLALPHGIASVQVNKEILKQCRIVDLGADFRLKDKETYESWYQVEHGNEGLLQEAVYGLPELHRDEIRGARLIANPGCYTTCSILSLAPLIHHHLVAIDSIIIDAKSGVTGAGRGLNIGNLYCECNESIKAYKVGTHRHTPEIEQELGFLGGDRLTLSFTPHLTPMNRGILAVCYARLKEDKSAEELLAAYQDFYSEESFVRIYDEGELPETRWVKGSNYCDIGLSVDPRTHRVIVVGAIDNLMKGAAGQAVQNMNVLFGLPEEMGIDFIPDFPG</sequence>
<reference evidence="11" key="1">
    <citation type="submission" date="2016-10" db="EMBL/GenBank/DDBJ databases">
        <authorList>
            <person name="Varghese N."/>
            <person name="Submissions S."/>
        </authorList>
    </citation>
    <scope>NUCLEOTIDE SEQUENCE [LARGE SCALE GENOMIC DNA]</scope>
    <source>
        <strain evidence="11">VPI 5359</strain>
    </source>
</reference>
<comment type="catalytic activity">
    <reaction evidence="6 7">
        <text>N-acetyl-L-glutamate 5-semialdehyde + phosphate + NADP(+) = N-acetyl-L-glutamyl 5-phosphate + NADPH + H(+)</text>
        <dbReference type="Rhea" id="RHEA:21588"/>
        <dbReference type="ChEBI" id="CHEBI:15378"/>
        <dbReference type="ChEBI" id="CHEBI:29123"/>
        <dbReference type="ChEBI" id="CHEBI:43474"/>
        <dbReference type="ChEBI" id="CHEBI:57783"/>
        <dbReference type="ChEBI" id="CHEBI:57936"/>
        <dbReference type="ChEBI" id="CHEBI:58349"/>
        <dbReference type="EC" id="1.2.1.38"/>
    </reaction>
</comment>
<evidence type="ECO:0000256" key="6">
    <source>
        <dbReference type="ARBA" id="ARBA00050557"/>
    </source>
</evidence>
<dbReference type="GO" id="GO:0006526">
    <property type="term" value="P:L-arginine biosynthetic process"/>
    <property type="evidence" value="ECO:0007669"/>
    <property type="project" value="UniProtKB-UniRule"/>
</dbReference>
<dbReference type="RefSeq" id="WP_090243156.1">
    <property type="nucleotide sequence ID" value="NZ_FNOU01000002.1"/>
</dbReference>
<dbReference type="InterPro" id="IPR000706">
    <property type="entry name" value="AGPR_type-1"/>
</dbReference>
<dbReference type="STRING" id="1528.SAMN04488579_102296"/>
<feature type="active site" evidence="7 8">
    <location>
        <position position="150"/>
    </location>
</feature>
<dbReference type="Proteomes" id="UP000199652">
    <property type="component" value="Unassembled WGS sequence"/>
</dbReference>
<dbReference type="InterPro" id="IPR058924">
    <property type="entry name" value="AGPR_dimerisation_dom"/>
</dbReference>
<gene>
    <name evidence="7" type="primary">argC</name>
    <name evidence="10" type="ORF">SAMN04488579_102296</name>
</gene>
<dbReference type="InterPro" id="IPR000534">
    <property type="entry name" value="Semialdehyde_DH_NAD-bd"/>
</dbReference>
<dbReference type="PANTHER" id="PTHR32338">
    <property type="entry name" value="N-ACETYL-GAMMA-GLUTAMYL-PHOSPHATE REDUCTASE, CHLOROPLASTIC-RELATED-RELATED"/>
    <property type="match status" value="1"/>
</dbReference>
<comment type="function">
    <text evidence="7">Catalyzes the NADPH-dependent reduction of N-acetyl-5-glutamyl phosphate to yield N-acetyl-L-glutamate 5-semialdehyde.</text>
</comment>
<proteinExistence type="inferred from homology"/>
<comment type="similarity">
    <text evidence="7">Belongs to the NAGSA dehydrogenase family. Type 1 subfamily.</text>
</comment>
<evidence type="ECO:0000256" key="7">
    <source>
        <dbReference type="HAMAP-Rule" id="MF_00150"/>
    </source>
</evidence>
<keyword evidence="4 7" id="KW-0521">NADP</keyword>
<dbReference type="SUPFAM" id="SSF51735">
    <property type="entry name" value="NAD(P)-binding Rossmann-fold domains"/>
    <property type="match status" value="1"/>
</dbReference>
<dbReference type="CDD" id="cd17895">
    <property type="entry name" value="AGPR_1_N"/>
    <property type="match status" value="1"/>
</dbReference>
<keyword evidence="5 7" id="KW-0560">Oxidoreductase</keyword>
<comment type="pathway">
    <text evidence="1 7">Amino-acid biosynthesis; L-arginine biosynthesis; N(2)-acetyl-L-ornithine from L-glutamate: step 3/4.</text>
</comment>
<keyword evidence="11" id="KW-1185">Reference proteome</keyword>
<dbReference type="EC" id="1.2.1.38" evidence="7"/>
<dbReference type="EMBL" id="FNOU01000002">
    <property type="protein sequence ID" value="SDX47897.1"/>
    <property type="molecule type" value="Genomic_DNA"/>
</dbReference>
<dbReference type="Gene3D" id="3.30.360.10">
    <property type="entry name" value="Dihydrodipicolinate Reductase, domain 2"/>
    <property type="match status" value="1"/>
</dbReference>
<keyword evidence="7" id="KW-0963">Cytoplasm</keyword>
<dbReference type="Pfam" id="PF01118">
    <property type="entry name" value="Semialdhyde_dh"/>
    <property type="match status" value="1"/>
</dbReference>
<dbReference type="InterPro" id="IPR023013">
    <property type="entry name" value="AGPR_AS"/>
</dbReference>
<dbReference type="InterPro" id="IPR036291">
    <property type="entry name" value="NAD(P)-bd_dom_sf"/>
</dbReference>
<dbReference type="SMART" id="SM00859">
    <property type="entry name" value="Semialdhyde_dh"/>
    <property type="match status" value="1"/>
</dbReference>
<organism evidence="10 11">
    <name type="scientific">Eubacterium barkeri</name>
    <name type="common">Clostridium barkeri</name>
    <dbReference type="NCBI Taxonomy" id="1528"/>
    <lineage>
        <taxon>Bacteria</taxon>
        <taxon>Bacillati</taxon>
        <taxon>Bacillota</taxon>
        <taxon>Clostridia</taxon>
        <taxon>Eubacteriales</taxon>
        <taxon>Eubacteriaceae</taxon>
        <taxon>Eubacterium</taxon>
    </lineage>
</organism>
<evidence type="ECO:0000313" key="10">
    <source>
        <dbReference type="EMBL" id="SDX47897.1"/>
    </source>
</evidence>
<dbReference type="PROSITE" id="PS01224">
    <property type="entry name" value="ARGC"/>
    <property type="match status" value="1"/>
</dbReference>
<evidence type="ECO:0000256" key="2">
    <source>
        <dbReference type="ARBA" id="ARBA00022571"/>
    </source>
</evidence>
<dbReference type="HAMAP" id="MF_00150">
    <property type="entry name" value="ArgC_type1"/>
    <property type="match status" value="1"/>
</dbReference>
<dbReference type="SUPFAM" id="SSF55347">
    <property type="entry name" value="Glyceraldehyde-3-phosphate dehydrogenase-like, C-terminal domain"/>
    <property type="match status" value="1"/>
</dbReference>
<evidence type="ECO:0000256" key="5">
    <source>
        <dbReference type="ARBA" id="ARBA00023002"/>
    </source>
</evidence>
<protein>
    <recommendedName>
        <fullName evidence="7">N-acetyl-gamma-glutamyl-phosphate reductase</fullName>
        <shortName evidence="7">AGPR</shortName>
        <ecNumber evidence="7">1.2.1.38</ecNumber>
    </recommendedName>
    <alternativeName>
        <fullName evidence="7">N-acetyl-glutamate semialdehyde dehydrogenase</fullName>
        <shortName evidence="7">NAGSA dehydrogenase</shortName>
    </alternativeName>
</protein>
<name>A0A1H3C175_EUBBA</name>
<dbReference type="UniPathway" id="UPA00068">
    <property type="reaction ID" value="UER00108"/>
</dbReference>
<comment type="subcellular location">
    <subcellularLocation>
        <location evidence="7">Cytoplasm</location>
    </subcellularLocation>
</comment>
<evidence type="ECO:0000256" key="4">
    <source>
        <dbReference type="ARBA" id="ARBA00022857"/>
    </source>
</evidence>
<accession>A0A1H3C175</accession>
<dbReference type="Pfam" id="PF22698">
    <property type="entry name" value="Semialdhyde_dhC_1"/>
    <property type="match status" value="1"/>
</dbReference>
<dbReference type="GO" id="GO:0003942">
    <property type="term" value="F:N-acetyl-gamma-glutamyl-phosphate reductase activity"/>
    <property type="evidence" value="ECO:0007669"/>
    <property type="project" value="UniProtKB-UniRule"/>
</dbReference>
<keyword evidence="2 7" id="KW-0055">Arginine biosynthesis</keyword>
<evidence type="ECO:0000259" key="9">
    <source>
        <dbReference type="SMART" id="SM00859"/>
    </source>
</evidence>
<dbReference type="CDD" id="cd23934">
    <property type="entry name" value="AGPR_1_C"/>
    <property type="match status" value="1"/>
</dbReference>
<dbReference type="GO" id="GO:0005737">
    <property type="term" value="C:cytoplasm"/>
    <property type="evidence" value="ECO:0007669"/>
    <property type="project" value="UniProtKB-SubCell"/>
</dbReference>
<dbReference type="GO" id="GO:0070401">
    <property type="term" value="F:NADP+ binding"/>
    <property type="evidence" value="ECO:0007669"/>
    <property type="project" value="InterPro"/>
</dbReference>
<feature type="domain" description="Semialdehyde dehydrogenase NAD-binding" evidence="9">
    <location>
        <begin position="3"/>
        <end position="142"/>
    </location>
</feature>
<keyword evidence="3 7" id="KW-0028">Amino-acid biosynthesis</keyword>
<dbReference type="Gene3D" id="3.40.50.720">
    <property type="entry name" value="NAD(P)-binding Rossmann-like Domain"/>
    <property type="match status" value="1"/>
</dbReference>